<keyword evidence="5" id="KW-0119">Carbohydrate metabolism</keyword>
<accession>A0AAW1KQ72</accession>
<evidence type="ECO:0000256" key="3">
    <source>
        <dbReference type="ARBA" id="ARBA00022679"/>
    </source>
</evidence>
<keyword evidence="2" id="KW-0328">Glycosyltransferase</keyword>
<reference evidence="7" key="1">
    <citation type="submission" date="2024-03" db="EMBL/GenBank/DDBJ databases">
        <title>WGS assembly of Saponaria officinalis var. Norfolk2.</title>
        <authorList>
            <person name="Jenkins J."/>
            <person name="Shu S."/>
            <person name="Grimwood J."/>
            <person name="Barry K."/>
            <person name="Goodstein D."/>
            <person name="Schmutz J."/>
            <person name="Leebens-Mack J."/>
            <person name="Osbourn A."/>
        </authorList>
    </citation>
    <scope>NUCLEOTIDE SEQUENCE [LARGE SCALE GENOMIC DNA]</scope>
    <source>
        <strain evidence="7">JIC</strain>
    </source>
</reference>
<dbReference type="PANTHER" id="PTHR31288:SF22">
    <property type="entry name" value="O-FUCOSYLTRANSFERASE 9"/>
    <property type="match status" value="1"/>
</dbReference>
<evidence type="ECO:0000313" key="8">
    <source>
        <dbReference type="Proteomes" id="UP001443914"/>
    </source>
</evidence>
<protein>
    <recommendedName>
        <fullName evidence="6">O-fucosyltransferase family protein</fullName>
    </recommendedName>
</protein>
<dbReference type="GO" id="GO:0016757">
    <property type="term" value="F:glycosyltransferase activity"/>
    <property type="evidence" value="ECO:0007669"/>
    <property type="project" value="UniProtKB-KW"/>
</dbReference>
<keyword evidence="4" id="KW-0294">Fucose metabolism</keyword>
<dbReference type="GO" id="GO:0006004">
    <property type="term" value="P:fucose metabolic process"/>
    <property type="evidence" value="ECO:0007669"/>
    <property type="project" value="UniProtKB-KW"/>
</dbReference>
<dbReference type="AlphaFoldDB" id="A0AAW1KQ72"/>
<evidence type="ECO:0000256" key="5">
    <source>
        <dbReference type="ARBA" id="ARBA00023277"/>
    </source>
</evidence>
<comment type="similarity">
    <text evidence="1">Belongs to the glycosyltransferase GT106 family.</text>
</comment>
<keyword evidence="3" id="KW-0808">Transferase</keyword>
<dbReference type="InterPro" id="IPR024709">
    <property type="entry name" value="FucosylTrfase_pln"/>
</dbReference>
<gene>
    <name evidence="7" type="ORF">RND81_05G039100</name>
</gene>
<organism evidence="7 8">
    <name type="scientific">Saponaria officinalis</name>
    <name type="common">Common soapwort</name>
    <name type="synonym">Lychnis saponaria</name>
    <dbReference type="NCBI Taxonomy" id="3572"/>
    <lineage>
        <taxon>Eukaryota</taxon>
        <taxon>Viridiplantae</taxon>
        <taxon>Streptophyta</taxon>
        <taxon>Embryophyta</taxon>
        <taxon>Tracheophyta</taxon>
        <taxon>Spermatophyta</taxon>
        <taxon>Magnoliopsida</taxon>
        <taxon>eudicotyledons</taxon>
        <taxon>Gunneridae</taxon>
        <taxon>Pentapetalae</taxon>
        <taxon>Caryophyllales</taxon>
        <taxon>Caryophyllaceae</taxon>
        <taxon>Caryophylleae</taxon>
        <taxon>Saponaria</taxon>
    </lineage>
</organism>
<dbReference type="Proteomes" id="UP001443914">
    <property type="component" value="Unassembled WGS sequence"/>
</dbReference>
<keyword evidence="8" id="KW-1185">Reference proteome</keyword>
<dbReference type="PANTHER" id="PTHR31288">
    <property type="entry name" value="O-FUCOSYLTRANSFERASE FAMILY PROTEIN"/>
    <property type="match status" value="1"/>
</dbReference>
<evidence type="ECO:0000256" key="4">
    <source>
        <dbReference type="ARBA" id="ARBA00023253"/>
    </source>
</evidence>
<dbReference type="InterPro" id="IPR019378">
    <property type="entry name" value="GDP-Fuc_O-FucTrfase"/>
</dbReference>
<evidence type="ECO:0000256" key="6">
    <source>
        <dbReference type="ARBA" id="ARBA00030350"/>
    </source>
</evidence>
<proteinExistence type="inferred from homology"/>
<evidence type="ECO:0000256" key="2">
    <source>
        <dbReference type="ARBA" id="ARBA00022676"/>
    </source>
</evidence>
<evidence type="ECO:0000256" key="1">
    <source>
        <dbReference type="ARBA" id="ARBA00007737"/>
    </source>
</evidence>
<comment type="caution">
    <text evidence="7">The sequence shown here is derived from an EMBL/GenBank/DDBJ whole genome shotgun (WGS) entry which is preliminary data.</text>
</comment>
<evidence type="ECO:0000313" key="7">
    <source>
        <dbReference type="EMBL" id="KAK9723985.1"/>
    </source>
</evidence>
<name>A0AAW1KQ72_SAPOF</name>
<sequence length="108" mass="12473">MKELPKSNRYFIIEANGGLNQQRLSICDAVAVAGLLNATLVIPIFHLNSVWRDSSKFGDIFDEDFFMYALRNKVNVVRQLPEDILERYNYNISSIVNLRLKAWSCPTY</sequence>
<dbReference type="Pfam" id="PF10250">
    <property type="entry name" value="O-FucT"/>
    <property type="match status" value="1"/>
</dbReference>
<dbReference type="EMBL" id="JBDFQZ010000005">
    <property type="protein sequence ID" value="KAK9723985.1"/>
    <property type="molecule type" value="Genomic_DNA"/>
</dbReference>